<name>V6LBC6_9EUKA</name>
<dbReference type="PANTHER" id="PTHR10676:SF339">
    <property type="entry name" value="DYNEIN AXONEMAL HEAVY CHAIN 6"/>
    <property type="match status" value="1"/>
</dbReference>
<dbReference type="GO" id="GO:0008569">
    <property type="term" value="F:minus-end-directed microtubule motor activity"/>
    <property type="evidence" value="ECO:0007669"/>
    <property type="project" value="TreeGrafter"/>
</dbReference>
<evidence type="ECO:0000313" key="7">
    <source>
        <dbReference type="Proteomes" id="UP000018208"/>
    </source>
</evidence>
<dbReference type="InterPro" id="IPR035699">
    <property type="entry name" value="AAA_6"/>
</dbReference>
<organism evidence="5">
    <name type="scientific">Spironucleus salmonicida</name>
    <dbReference type="NCBI Taxonomy" id="348837"/>
    <lineage>
        <taxon>Eukaryota</taxon>
        <taxon>Metamonada</taxon>
        <taxon>Diplomonadida</taxon>
        <taxon>Hexamitidae</taxon>
        <taxon>Hexamitinae</taxon>
        <taxon>Spironucleus</taxon>
    </lineage>
</organism>
<feature type="compositionally biased region" description="Polar residues" evidence="2">
    <location>
        <begin position="14"/>
        <end position="46"/>
    </location>
</feature>
<dbReference type="PANTHER" id="PTHR10676">
    <property type="entry name" value="DYNEIN HEAVY CHAIN FAMILY PROTEIN"/>
    <property type="match status" value="1"/>
</dbReference>
<protein>
    <submittedName>
        <fullName evidence="5">Dynein heavy chain</fullName>
    </submittedName>
</protein>
<feature type="coiled-coil region" evidence="1">
    <location>
        <begin position="4308"/>
        <end position="4363"/>
    </location>
</feature>
<dbReference type="Pfam" id="PF12774">
    <property type="entry name" value="AAA_6"/>
    <property type="match status" value="1"/>
</dbReference>
<keyword evidence="7" id="KW-1185">Reference proteome</keyword>
<feature type="domain" description="Dynein heavy chain hydrolytic ATP-binding dynein motor region" evidence="3">
    <location>
        <begin position="2553"/>
        <end position="2804"/>
    </location>
</feature>
<dbReference type="GO" id="GO:0060294">
    <property type="term" value="P:cilium movement involved in cell motility"/>
    <property type="evidence" value="ECO:0007669"/>
    <property type="project" value="TreeGrafter"/>
</dbReference>
<reference evidence="6" key="2">
    <citation type="submission" date="2020-12" db="EMBL/GenBank/DDBJ databases">
        <title>New Spironucleus salmonicida genome in near-complete chromosomes.</title>
        <authorList>
            <person name="Xu F."/>
            <person name="Kurt Z."/>
            <person name="Jimenez-Gonzalez A."/>
            <person name="Astvaldsson A."/>
            <person name="Andersson J.O."/>
            <person name="Svard S.G."/>
        </authorList>
    </citation>
    <scope>NUCLEOTIDE SEQUENCE</scope>
    <source>
        <strain evidence="6">ATCC 50377</strain>
    </source>
</reference>
<feature type="domain" description="Dynein heavy chain coiled coil stalk" evidence="4">
    <location>
        <begin position="4117"/>
        <end position="4381"/>
    </location>
</feature>
<dbReference type="EMBL" id="AUWU02000005">
    <property type="protein sequence ID" value="KAH0573254.1"/>
    <property type="molecule type" value="Genomic_DNA"/>
</dbReference>
<dbReference type="GO" id="GO:0030286">
    <property type="term" value="C:dynein complex"/>
    <property type="evidence" value="ECO:0007669"/>
    <property type="project" value="InterPro"/>
</dbReference>
<dbReference type="InterPro" id="IPR024743">
    <property type="entry name" value="Dynein_HC_stalk"/>
</dbReference>
<dbReference type="InterPro" id="IPR027417">
    <property type="entry name" value="P-loop_NTPase"/>
</dbReference>
<dbReference type="InterPro" id="IPR042228">
    <property type="entry name" value="Dynein_linker_3"/>
</dbReference>
<gene>
    <name evidence="5" type="ORF">SS50377_18583</name>
    <name evidence="6" type="ORF">SS50377_25374</name>
</gene>
<evidence type="ECO:0000256" key="1">
    <source>
        <dbReference type="SAM" id="Coils"/>
    </source>
</evidence>
<evidence type="ECO:0000259" key="4">
    <source>
        <dbReference type="Pfam" id="PF12777"/>
    </source>
</evidence>
<evidence type="ECO:0000313" key="5">
    <source>
        <dbReference type="EMBL" id="EST41750.1"/>
    </source>
</evidence>
<dbReference type="SUPFAM" id="SSF52540">
    <property type="entry name" value="P-loop containing nucleoside triphosphate hydrolases"/>
    <property type="match status" value="1"/>
</dbReference>
<evidence type="ECO:0000313" key="6">
    <source>
        <dbReference type="EMBL" id="KAH0573254.1"/>
    </source>
</evidence>
<dbReference type="GO" id="GO:0005524">
    <property type="term" value="F:ATP binding"/>
    <property type="evidence" value="ECO:0007669"/>
    <property type="project" value="InterPro"/>
</dbReference>
<keyword evidence="1" id="KW-0175">Coiled coil</keyword>
<dbReference type="Gene3D" id="3.20.180.20">
    <property type="entry name" value="Dynein heavy chain, N-terminal domain 2"/>
    <property type="match status" value="1"/>
</dbReference>
<sequence>MPFIEQNIDKSLIRPQSHTGRLSSYNTQASTSTRFTQRPQSTQPQFAPSPEQKLYSSPPPAYAIQQMETKQATNMKINLKQYHTGGLMLPIELTNETAYMNRKPLVDRSEFNQQSGELVNMLKQRRVLKPQIGRVDQVENFQLSVEGQTLELPRPVSHIQKSDTLKYASNLQKKENTMDMTKRLEENSKIQLQNIKQQQSFSSYAKQLDRKIMTKKIMQKQTPQRVEINDGKQQKYALNDWIVKARAGTATNKPLRSKSSIQQSEDMNLLQDDNSITVQQNQSYFEQSTQEDQQKIKEQLTHKQLIESIIISVDDVLPIFNCIKERITLENIIDNDQISQEERIQQLKDIFISKNVHFSYALQYQAQLQGEKYYENIKEQYHQLLKTSPDIIANTLLQSEFVYLTFDTPEIRRYITQEYLSKNKQISQTLQLVDGMNQQKFSYKKSDPHQNCYELIVCAYNQIDVNTYYTISGEGITEFQDNQQQTIVTPLDQWAQERKLFLQLRKLRYFREFRLRKCIFMWNNQIKHIRKTRAFAAINRLSLQANKVFQQPMSQVSYIIRGILFDLDICNYKLYTFEQSNGYVAQMFKGNEKYKFKYYTSSDRSIITLVQFVNNWNNNLQKVNDFISLKVEQISEILLSVCRTVAQNIQARQLATSNKTKSKNVEKSSNAILSAISNATTFNMTKIKSLIKSSDYILAEVLLEKLVDLNAYLYYLFFGVQQLPIKKTVKDEVQEQFTQLSDEDRIIMEQYRKNTTSKHEYSQMFDNNYKTDFQLLEIFIRNIPNLALIASQELDEPREIYQFKFDRHNKKDQFGGDRGDYGQNPISAEINSKNLMTYLYQILTNDEYQELVEFKYKFLNIPLALMNNQFPPYPLFHIEVQITNAEFTTVPSRQDFIDFIGDALSEIATIAHRSIRPFSYPKLSAFLSETTRTSNLAEFMGLNIKDSLSVSEDYITSIRRLKQSIFHACDLVKEYSMGFNSIFKQFIMIITQFNYHLFKNKPQVIVKQNSILDIGNIYGVFEILIFFWQQKDQRFTNILYEITFPGLLNIENYTIIDENLEDPDIQNEQQSLNYFQIPQWNHDYHQRMQTQDSDYINKIQLIQPYQFKHRVAEINQYLVNFHLLKVERSILCFQVSSVQLFEQIMPLLIYYAYFVKFSLPLSIIKMSNTLSDKAVYYVEILQKVPDVPLSFSQEVKVPQYYDYDDCLFDFSKLYCYKPDDVDQLQTLKDSFQSELEHIRKVNLVKKQEAENQKKIYQEAQQLMQQKLKFKNKKSKKGEDKEDVDTTVAFEDNVEQEQDDEEVLTKEQVMIQRILEFSPFNCQVYNFDKLKTQQQQQFTFVKEIEVDKKMLDSVKEVIEIYELSRNDIAIYRESERKLLKMFDIGQEISVLDESGNIILDELSISILKNVFDLNLENTIKEQFKNFQNNFQILERHIMNFTIKKPKLYSYFKYNLLVLYTQLGGQIYEILNDILKKSFYINIYVDEQQFYKQHRLIIQGDSVQLQNVKYIQSEQQLYLYLLLQNTDEFGQNNYIYFSNLQNQQMEEQLQEIVNEEIYFNRCLQLFESNDFYISQNIQNTEIFFIIKFVKYIQSIFSKYWQQLSILQNIIKQHGALPISLLNTKIFQTDLVTLEKVILQIKEQIIQCKQEFLKLIDDIIIDQNGNISTVPQLENQIYNFSTLKFIVFIYKQNIKQSQMVFQEQHFDEVSKFFNQILDNERADQKEQINLEYDYTNFDQIFTTINCDNIMFVELANDALQYYFDNYQQVDVVINLIQKMIQSITSLEIMQSISFQPRHYQHLVRQILPTPDISYELHLFQQLITIPENNINSTLIDLLDKFRANAYRSIFDANGDGIQELLYGYLALQPRRETFQKQIINLKLMDTSIFSWEVRDTYIDVIEQLKFFNDGKSISDYLEQILIDNQQIKDSKADQQDMIQIKYYDTDQEQLTDFEAIQNKAQVHQNIIVTLSMHIQGLQQRLTEIVIRRRKYKNYKNYKYVRYNLSKGGLFQEMDRFTTSLSRLVFRNLFDNLDQVTKITNLSELEYTLLDKLSVIKTVIYDLRFKMSMLQNDGVKFNFISDATFVNCQLNDQLINLHTLQAQFKNLNSSDIELALDELMRLQQTSNDTLKTIKTLILCQNVVIQLFPIFSTTTSPINKSLPEETRTFQKYFIQFQELLQNMFESGCYAVKNCTAEVSQVVQVKIFPEFEQIQKVLESFLQNKRETLCRFYFLNNKLLSQILSIQQYEQCFENSQVILNNALDFMFSNVKSLIGGVNVDSDGQKRYIVTGILSQEGEKLNIASFSVRGQSEIWLSSLQMKIQTCLQVQFHNCFSELLYLTREFMGLSLDQYNAKQQKIELQQYEKKIQVFLSKNYSIQVINIIRQAIILFFIDNVEKYYSLEIFNLNFNNQESKVEEIKVEDILTLEQEQENEIKKIKQVKVPTVQIVITNLITFYQFFYKYIAQILKQAILSGNKLDIQKYQLLLQNDCYIINQLEMLDGFYSKNKDLHNYLTYYYNHITQQLYTIDFEQHQIYYKNQSVRLVQQLNYSNPQGILYGYEYLGLQSRAIQYNSHIQQQIYIYQQKLAMQLPILIQSPSGQGKTSFISDLAAYQGQFLSTIQIAKNTQSQEFINNIVGTCLGGTILLFEDINELQSDILSILSIYLQQITQSLRTYQLSFSIDKTIYKLMPSTQFFATIKSNGGKLISCLDQFKQITLLAPDQQVIIQQSLLQFGFVNFLVLTQKINFFFKTIKNQFIDSSNQFNSFRCVKQLLIIVQSTWKRWLIKFSKNDKLLSYFQRLDANAKQLKEQQLFNFYIEQYCVVFCLFQYLLPQFHTNLQYSQFNILINSIFDNDIVNTISKNRNSGKQLYNTSLRAKVSRTGRASTLMRSYNQQQLFSKQEIYKYDIQLLLNQLILTKHNYQTDIQLFSQQNIFLGEEDLKVTEHEMNLNDLFDGQETQQSITQKSLQSEANQQQDSLQDSLSGSGQFLQLSGQLKDDMFTVQVQNAVNIYITQQKLRQINHFIHCLLLNNLLIVQEQLNHYQEFEGALWYRTCVILRGKKGSGKTVLWQSIIDKTNKYIIINPESLSEKELFGFIENGYFSDGIIPQFIRQAYAQVKDTSNQNQVSTLNINFIIFNGYSDKLYRLLSAIDDSRYLQLQNSENLRIPNYIRIIFEVGIDDIIPDQFVQRCITVSIDGDYWRQYLHSQLKLIYKESYEQFIIEFDYDQELNIVVKRQVKSNQPKRYQKKDNVTSVYFDIYPINNVFYCVCDTFSQVLTQIIDIVVKHPIVNMLQIIQQTIVRLQIYLNCNQSQFSSYELIVQNQQIVFFALFHTIEAYIDMNQLSNKFKEIYDILTKQLVDILQLQQFNLTSPQDLFINFRSLIPFKIHEDTNMLIDSNTKWGRLLYLTNFNSNAEQNIATIFYDQQTDMLIVQNIQHRRLFTQLLMAHSYLGERSVLLITGYNAKYYNQLLYQQQEEDYQKVQFSFNRNVTLELFKEFFLSLFNKSIEVMIPVQELPLVIHLYDFQLANIDIQQFVHSIQSSGQQIVFDNFTYQQFNFIKFKFIISMQSQTSIFENQYNVNFIEYQLNEYETLVQQIILTWSGSSKFQHANQSIYPVFSLLSHFINLIIKSIQNKSNFKFEYFIDLLTQIFKIDEYTFADDLKDYNENLFDQIFKRQIYQSLISLIKILVFSPMQISLLEQNQLISDAAQKSILSQQIVELKQGPTFKLPIKYHSELLLLSSSYLLNSFLTTKLSIDIAKANNFYGVINDRYFKFIEADFSKKFQDQIISTSIIPKELQPYPDVYNRSEISVLFETPMIENRQRFFYVGFLLSNYKKIVVLDRPGYQTKFIYSQAAQRLSFKFASVGEQQQDQVFLYNKLVTCILQQLLRLVTQQDKQKAVIFISDEFLQNEQILHALNQIMMHGLFYQLFTLEPQLASDVLYHLRLIYDINGKLTDIQLKSIISNIIINMFIFVLAPEHDTYRQLTLKKICVIEKAKIWPVSSIAVSAINNLQPKYIQMKKLCSNIKILNTFILSFQMMVKVISPDKQFQNIILSPGCFTRFLQIYHKIYFMKRNQLGDKSNILQKGIELFDDGQKQTLIIQKELEIIQPQVLLLQSNTDMLLITLQQQQLEITTSQALVQSEERSLQVQGQSIDIELKQSQSDLDEVMPILQKAENALKHISRSEIAEISSFTNPKAHIILVMNALCVILNETPTWQSAKLLLSSGSLISQLMNLKPLQVPPRQFKQFKQIVSGSDFRLDKITPISQAAATLAQWCIAVINYTTAFEHIQPRINRLDQAKVSFKENQESLIRKKEEIVNLTDKMEKVKKSLDVANGQKLRLEHQMQELIQKLSIIEQLNVLLQKQDSQWKADFTSCKQDIEQLSVLALIGSVYTMIQFSQEYVILEQVMTKFILNELEFKNVANINNLKVYSFIADQEQQAQWKLNGLFGDQVTFSAMLSLSCITHCPYIIDPDLVFNKAALSLQLTFIKLNDDSMLEQLLDLLDQPKTVVIQIENVQNWFLPYFMKQLISICSFNLVNIFQYSTSQQTTKHYFDSKVFEINNQFQILFLDNTTTSLSDLCAEIFVNYQVISYIKDSQSLHQQIQNTIIEAINPSIEQQRLQIIKEQAQYSVQLQSISQQLIQQLVSFDFQKDLNSAGLTIINELKDCIETKQKIETKMQELDTINSSIEKTKEQYNTLSIQFGNLFKSISDTDQFYKFQHFIMYIKSFITEDQNVVFSNIIASLDPSQITLILFKFIAFQDVQTHEFPQILNLIQQSIVSSKMVSVYDKTTNLMLQKEYQINALDCTLQVKAEKLFAPKNQLQDTPMWQIEQRRAAVTYLIQGLFKTSNSTSGAQVHLTENSLFSDLCGNSLDPKQPLLGSNIVNYNENLQKQIVTSIQTKWHTHYLKIYETENLKLVEHSQHANLIVPKFFEIIYQICQEIINQTVDFEGKNNVILVFYLAILFIRLLKPEYFVQILQKFYDFSRPRSPFIHEIQLPEQLLKPYINQQRLQPIILTGDTTKNLFVLNQLLEIYQPSQKETTKFKPAKPIILISSLSILEQSQLYNYLANTATPFWVVLLDFELSSENNLKVLMKLQKQINKSGNLISQDAKLFLFTRGKFWGKELSPQSQLCISLLPRIQNHVQIEFNQYQRQLVYRMGERIQGLDTRFQQCSISFVKQFLTIMLHVQYQNINFEQCEMDFGQILGFYFNDLVNLQLSKTFKVSETKITDLVYLVFGSHSSIFTRRQLLSIIKFVQQTSVDIDPLIPQSIGLPDFRIEQYYSRLQTGDGIKIINVNALKDQLQASTQQSQFPLYQYLIYNNITINQNLDLSQLSNPSLLFQVLLIQAYEIYGFSPSEYTLIYSISEPFVNDLVLTNFKVRNGHSKYKQIRVLARIYYKRRYVYLPLFAPPKIQEKQASQKVSIKLPESRFSEFSVGPITVDDDTDVQVYIKEKSVKEKRFQHYLVGQVQTATKDVELRRNGNVLQVIQFEGDGDFDLLGTYLEI</sequence>
<proteinExistence type="predicted"/>
<evidence type="ECO:0000259" key="3">
    <source>
        <dbReference type="Pfam" id="PF12774"/>
    </source>
</evidence>
<dbReference type="Gene3D" id="3.40.50.300">
    <property type="entry name" value="P-loop containing nucleotide triphosphate hydrolases"/>
    <property type="match status" value="3"/>
</dbReference>
<dbReference type="GO" id="GO:0051959">
    <property type="term" value="F:dynein light intermediate chain binding"/>
    <property type="evidence" value="ECO:0007669"/>
    <property type="project" value="InterPro"/>
</dbReference>
<dbReference type="GO" id="GO:0097729">
    <property type="term" value="C:9+2 motile cilium"/>
    <property type="evidence" value="ECO:0007669"/>
    <property type="project" value="TreeGrafter"/>
</dbReference>
<dbReference type="VEuPathDB" id="GiardiaDB:SS50377_25374"/>
<dbReference type="OrthoDB" id="10252802at2759"/>
<dbReference type="Gene3D" id="1.20.920.20">
    <property type="match status" value="1"/>
</dbReference>
<dbReference type="GO" id="GO:0045505">
    <property type="term" value="F:dynein intermediate chain binding"/>
    <property type="evidence" value="ECO:0007669"/>
    <property type="project" value="InterPro"/>
</dbReference>
<dbReference type="Proteomes" id="UP000018208">
    <property type="component" value="Unassembled WGS sequence"/>
</dbReference>
<dbReference type="InterPro" id="IPR026983">
    <property type="entry name" value="DHC"/>
</dbReference>
<accession>V6LBC6</accession>
<feature type="region of interest" description="Disordered" evidence="2">
    <location>
        <begin position="14"/>
        <end position="56"/>
    </location>
</feature>
<reference evidence="5 6" key="1">
    <citation type="journal article" date="2014" name="PLoS Genet.">
        <title>The Genome of Spironucleus salmonicida Highlights a Fish Pathogen Adapted to Fluctuating Environments.</title>
        <authorList>
            <person name="Xu F."/>
            <person name="Jerlstrom-Hultqvist J."/>
            <person name="Einarsson E."/>
            <person name="Astvaldsson A."/>
            <person name="Svard S.G."/>
            <person name="Andersson J.O."/>
        </authorList>
    </citation>
    <scope>NUCLEOTIDE SEQUENCE</scope>
    <source>
        <strain evidence="6">ATCC 50377</strain>
    </source>
</reference>
<dbReference type="Pfam" id="PF12777">
    <property type="entry name" value="MT"/>
    <property type="match status" value="1"/>
</dbReference>
<dbReference type="EMBL" id="KI546167">
    <property type="protein sequence ID" value="EST41750.1"/>
    <property type="molecule type" value="Genomic_DNA"/>
</dbReference>
<evidence type="ECO:0000256" key="2">
    <source>
        <dbReference type="SAM" id="MobiDB-lite"/>
    </source>
</evidence>